<dbReference type="EMBL" id="CAMGYJ010000007">
    <property type="protein sequence ID" value="CAI0443621.1"/>
    <property type="molecule type" value="Genomic_DNA"/>
</dbReference>
<protein>
    <submittedName>
        <fullName evidence="1">Uncharacterized protein</fullName>
    </submittedName>
</protein>
<evidence type="ECO:0000313" key="1">
    <source>
        <dbReference type="EMBL" id="CAI0443621.1"/>
    </source>
</evidence>
<comment type="caution">
    <text evidence="1">The sequence shown here is derived from an EMBL/GenBank/DDBJ whole genome shotgun (WGS) entry which is preliminary data.</text>
</comment>
<proteinExistence type="predicted"/>
<feature type="non-terminal residue" evidence="1">
    <location>
        <position position="1"/>
    </location>
</feature>
<evidence type="ECO:0000313" key="2">
    <source>
        <dbReference type="Proteomes" id="UP001154282"/>
    </source>
</evidence>
<dbReference type="AlphaFoldDB" id="A0AAV0MCI1"/>
<organism evidence="1 2">
    <name type="scientific">Linum tenue</name>
    <dbReference type="NCBI Taxonomy" id="586396"/>
    <lineage>
        <taxon>Eukaryota</taxon>
        <taxon>Viridiplantae</taxon>
        <taxon>Streptophyta</taxon>
        <taxon>Embryophyta</taxon>
        <taxon>Tracheophyta</taxon>
        <taxon>Spermatophyta</taxon>
        <taxon>Magnoliopsida</taxon>
        <taxon>eudicotyledons</taxon>
        <taxon>Gunneridae</taxon>
        <taxon>Pentapetalae</taxon>
        <taxon>rosids</taxon>
        <taxon>fabids</taxon>
        <taxon>Malpighiales</taxon>
        <taxon>Linaceae</taxon>
        <taxon>Linum</taxon>
    </lineage>
</organism>
<gene>
    <name evidence="1" type="ORF">LITE_LOCUS27750</name>
</gene>
<name>A0AAV0MCI1_9ROSI</name>
<keyword evidence="2" id="KW-1185">Reference proteome</keyword>
<accession>A0AAV0MCI1</accession>
<sequence length="151" mass="16758">ESGKKTVPTPNLKPFSSPPFFSPFRFLLSPSIPSSPARRRRLFTVTVHISLRLRPTSSVVGYVLDGDCRCSPSNTKLVVTLHLLPQVWHCEGIDGEDDDPPHLPGKDDDPSPLPILAILPFPATTTTKNLRCSEGVSRCKNKLARMKRQYP</sequence>
<reference evidence="1" key="1">
    <citation type="submission" date="2022-08" db="EMBL/GenBank/DDBJ databases">
        <authorList>
            <person name="Gutierrez-Valencia J."/>
        </authorList>
    </citation>
    <scope>NUCLEOTIDE SEQUENCE</scope>
</reference>
<dbReference type="Proteomes" id="UP001154282">
    <property type="component" value="Unassembled WGS sequence"/>
</dbReference>